<evidence type="ECO:0000256" key="4">
    <source>
        <dbReference type="RuleBase" id="RU003357"/>
    </source>
</evidence>
<dbReference type="AlphaFoldDB" id="A0A430G3X9"/>
<dbReference type="InterPro" id="IPR037066">
    <property type="entry name" value="Plug_dom_sf"/>
</dbReference>
<evidence type="ECO:0000256" key="1">
    <source>
        <dbReference type="ARBA" id="ARBA00004442"/>
    </source>
</evidence>
<comment type="similarity">
    <text evidence="4">Belongs to the TonB-dependent receptor family.</text>
</comment>
<keyword evidence="2 4" id="KW-0472">Membrane</keyword>
<evidence type="ECO:0000313" key="9">
    <source>
        <dbReference type="EMBL" id="RSY85874.1"/>
    </source>
</evidence>
<dbReference type="InterPro" id="IPR010104">
    <property type="entry name" value="TonB_rcpt_bac"/>
</dbReference>
<keyword evidence="6" id="KW-0732">Signal</keyword>
<gene>
    <name evidence="9" type="ORF">DAH66_09200</name>
</gene>
<dbReference type="NCBIfam" id="TIGR01782">
    <property type="entry name" value="TonB-Xanth-Caul"/>
    <property type="match status" value="1"/>
</dbReference>
<accession>A0A430G3X9</accession>
<keyword evidence="3" id="KW-0998">Cell outer membrane</keyword>
<reference evidence="9 10" key="1">
    <citation type="submission" date="2018-07" db="EMBL/GenBank/DDBJ databases">
        <title>Genomic and Epidemiologic Investigation of an Indolent Hospital Outbreak.</title>
        <authorList>
            <person name="Johnson R.C."/>
            <person name="Deming C."/>
            <person name="Conlan S."/>
            <person name="Zellmer C.J."/>
            <person name="Michelin A.V."/>
            <person name="Lee-Lin S."/>
            <person name="Thomas P.J."/>
            <person name="Park M."/>
            <person name="Weingarten R.A."/>
            <person name="Less J."/>
            <person name="Dekker J.P."/>
            <person name="Frank K.M."/>
            <person name="Musser K.A."/>
            <person name="Mcquiston J.R."/>
            <person name="Henderson D.K."/>
            <person name="Lau A.F."/>
            <person name="Palmore T.N."/>
            <person name="Segre J.A."/>
        </authorList>
    </citation>
    <scope>NUCLEOTIDE SEQUENCE [LARGE SCALE GENOMIC DNA]</scope>
    <source>
        <strain evidence="9 10">SK-CDC1_0717</strain>
    </source>
</reference>
<keyword evidence="5" id="KW-0175">Coiled coil</keyword>
<keyword evidence="4" id="KW-0798">TonB box</keyword>
<feature type="domain" description="TonB-dependent receptor-like beta-barrel" evidence="7">
    <location>
        <begin position="459"/>
        <end position="1040"/>
    </location>
</feature>
<dbReference type="RefSeq" id="WP_126004288.1">
    <property type="nucleotide sequence ID" value="NZ_QQYZ01000007.1"/>
</dbReference>
<feature type="coiled-coil region" evidence="5">
    <location>
        <begin position="55"/>
        <end position="82"/>
    </location>
</feature>
<organism evidence="9 10">
    <name type="scientific">Sphingomonas koreensis</name>
    <dbReference type="NCBI Taxonomy" id="93064"/>
    <lineage>
        <taxon>Bacteria</taxon>
        <taxon>Pseudomonadati</taxon>
        <taxon>Pseudomonadota</taxon>
        <taxon>Alphaproteobacteria</taxon>
        <taxon>Sphingomonadales</taxon>
        <taxon>Sphingomonadaceae</taxon>
        <taxon>Sphingomonas</taxon>
    </lineage>
</organism>
<dbReference type="PANTHER" id="PTHR40980">
    <property type="entry name" value="PLUG DOMAIN-CONTAINING PROTEIN"/>
    <property type="match status" value="1"/>
</dbReference>
<dbReference type="Pfam" id="PF00593">
    <property type="entry name" value="TonB_dep_Rec_b-barrel"/>
    <property type="match status" value="1"/>
</dbReference>
<comment type="caution">
    <text evidence="9">The sequence shown here is derived from an EMBL/GenBank/DDBJ whole genome shotgun (WGS) entry which is preliminary data.</text>
</comment>
<evidence type="ECO:0000256" key="6">
    <source>
        <dbReference type="SAM" id="SignalP"/>
    </source>
</evidence>
<comment type="subcellular location">
    <subcellularLocation>
        <location evidence="1 4">Cell outer membrane</location>
    </subcellularLocation>
</comment>
<feature type="chain" id="PRO_5019158927" evidence="6">
    <location>
        <begin position="36"/>
        <end position="1077"/>
    </location>
</feature>
<sequence>MIGSTVKAIGARRHNLFQGICVTALASAIAMPASAQDAAVQTAASEEAAAEDVVITGARRNLESAQNRKRNADTVVDSITAEDIGSFPDKSVAEALQRVPGITVNRFSGTDDTAHFSAEPSGVIIRGLNQVRSEFNGRDTFSANSSRGLSWQDISPELLGGIDTYKNQTADLIEGGIAGTVNLRTRLPFDSKGRLISLSIKNTYGDIAKKSTPEVSGIISDRWDTGIGEIGLMINGAYSHAITSSQGVQFERMGIFNNVFGPGKKYIPSGISLRENEYDRERYGVSAAFQWKSKDETMELTGQYNRSQYNNSWREYSVFSSAFYPDLYGRPADFMYTNADQLKSLRGTDPFKFDSDGDFLSGWWMAPSPYVGDNPGDERGLGLNAAGQPFFNRCYGWESCPNPERAPQMDTQANALRNKQITQDFGLKFRWDIADRLRLTLDGQYVDASVSNYNASVTARSFANTYVDLTGKYPRLQFTPTVATNINLSPGGLTNPNNYYYYSLTDHTEDSDGQEFAFRADLDYDVDSGWLEAIKVGARYADRDQTVRWGAYNWANINNTWTYTQAPYFNLDKPVYGANSNRIHNFGSDFFAGNQTNHHSFVFFNMDKLVNREDLAKTLGRPSIGVGEYFPVCSKQGYRSGETIVDDYGCYLPSEVHKVSERTVAAYAMAKFGGDSLAIGDVRISGNAGVRLVWTRNSTVGAATFPTPFTAAERDCVRGTDPATGRRTASAGCVIGPSELAFNNGATTPGTTGVNHFHALPSFNIKFDLTDKLVSRFAYSRAMSRPDFGLLRNFLTVAPISPNVNDFSNPRVTRDALGNPTAYDWEYSGTMGNPRLKPITADQFDLTFEYYFSPNGSLTLTGFYKQFYDYIQAGSFDLTAINNGVTETVRVTGPVNGDGASIYGAEAAFQTFFDFLPAPFDGFGVQANYTYVKNDGIETVALTNETAGGIAGGGIQFNTSAVKANALEGVSEHSFNIVGMYEKGKLSARVAYNWRSKFLVTAIDCCIGFPVWQEATGYMDASVRFRATNNIEFVIEGTNLLGTDTVLKQQVDSTGLLKDNAWFKNDRRFQIGARLTF</sequence>
<evidence type="ECO:0000313" key="10">
    <source>
        <dbReference type="Proteomes" id="UP000287746"/>
    </source>
</evidence>
<name>A0A430G3X9_9SPHN</name>
<dbReference type="EMBL" id="QQYZ01000007">
    <property type="protein sequence ID" value="RSY85874.1"/>
    <property type="molecule type" value="Genomic_DNA"/>
</dbReference>
<dbReference type="InterPro" id="IPR012910">
    <property type="entry name" value="Plug_dom"/>
</dbReference>
<feature type="domain" description="TonB-dependent receptor plug" evidence="8">
    <location>
        <begin position="69"/>
        <end position="180"/>
    </location>
</feature>
<dbReference type="InterPro" id="IPR036942">
    <property type="entry name" value="Beta-barrel_TonB_sf"/>
</dbReference>
<evidence type="ECO:0000259" key="7">
    <source>
        <dbReference type="Pfam" id="PF00593"/>
    </source>
</evidence>
<proteinExistence type="inferred from homology"/>
<dbReference type="InterPro" id="IPR000531">
    <property type="entry name" value="Beta-barrel_TonB"/>
</dbReference>
<protein>
    <submittedName>
        <fullName evidence="9">TonB-dependent receptor</fullName>
    </submittedName>
</protein>
<dbReference type="Pfam" id="PF07715">
    <property type="entry name" value="Plug"/>
    <property type="match status" value="1"/>
</dbReference>
<dbReference type="Gene3D" id="2.40.170.20">
    <property type="entry name" value="TonB-dependent receptor, beta-barrel domain"/>
    <property type="match status" value="1"/>
</dbReference>
<evidence type="ECO:0000256" key="2">
    <source>
        <dbReference type="ARBA" id="ARBA00023136"/>
    </source>
</evidence>
<keyword evidence="9" id="KW-0675">Receptor</keyword>
<evidence type="ECO:0000256" key="5">
    <source>
        <dbReference type="SAM" id="Coils"/>
    </source>
</evidence>
<dbReference type="SUPFAM" id="SSF56935">
    <property type="entry name" value="Porins"/>
    <property type="match status" value="1"/>
</dbReference>
<dbReference type="GO" id="GO:0009279">
    <property type="term" value="C:cell outer membrane"/>
    <property type="evidence" value="ECO:0007669"/>
    <property type="project" value="UniProtKB-SubCell"/>
</dbReference>
<dbReference type="Gene3D" id="2.170.130.10">
    <property type="entry name" value="TonB-dependent receptor, plug domain"/>
    <property type="match status" value="1"/>
</dbReference>
<dbReference type="PANTHER" id="PTHR40980:SF3">
    <property type="entry name" value="TONB-DEPENDENT RECEPTOR-LIKE BETA-BARREL DOMAIN-CONTAINING PROTEIN"/>
    <property type="match status" value="1"/>
</dbReference>
<dbReference type="Proteomes" id="UP000287746">
    <property type="component" value="Unassembled WGS sequence"/>
</dbReference>
<evidence type="ECO:0000259" key="8">
    <source>
        <dbReference type="Pfam" id="PF07715"/>
    </source>
</evidence>
<feature type="signal peptide" evidence="6">
    <location>
        <begin position="1"/>
        <end position="35"/>
    </location>
</feature>
<evidence type="ECO:0000256" key="3">
    <source>
        <dbReference type="ARBA" id="ARBA00023237"/>
    </source>
</evidence>